<dbReference type="PROSITE" id="PS50238">
    <property type="entry name" value="RHOGAP"/>
    <property type="match status" value="1"/>
</dbReference>
<dbReference type="Pfam" id="PF00786">
    <property type="entry name" value="PBD"/>
    <property type="match status" value="1"/>
</dbReference>
<dbReference type="AlphaFoldDB" id="A0AA38GF51"/>
<keyword evidence="7" id="KW-1185">Reference proteome</keyword>
<name>A0AA38GF51_TAXCH</name>
<proteinExistence type="predicted"/>
<gene>
    <name evidence="6" type="ORF">KI387_016615</name>
</gene>
<dbReference type="PANTHER" id="PTHR23177">
    <property type="entry name" value="MKIAA1688 PROTEIN"/>
    <property type="match status" value="1"/>
</dbReference>
<dbReference type="InterPro" id="IPR008936">
    <property type="entry name" value="Rho_GTPase_activation_prot"/>
</dbReference>
<evidence type="ECO:0000256" key="3">
    <source>
        <dbReference type="SAM" id="SignalP"/>
    </source>
</evidence>
<protein>
    <recommendedName>
        <fullName evidence="8">Rho GTPase activating protein</fullName>
    </recommendedName>
</protein>
<dbReference type="PANTHER" id="PTHR23177:SF35">
    <property type="entry name" value="RHO GTPASE-ACTIVATING PROTEIN GACA"/>
    <property type="match status" value="1"/>
</dbReference>
<evidence type="ECO:0000313" key="6">
    <source>
        <dbReference type="EMBL" id="KAH9321976.1"/>
    </source>
</evidence>
<feature type="domain" description="CRIB" evidence="4">
    <location>
        <begin position="126"/>
        <end position="139"/>
    </location>
</feature>
<dbReference type="SUPFAM" id="SSF48350">
    <property type="entry name" value="GTPase activation domain, GAP"/>
    <property type="match status" value="1"/>
</dbReference>
<sequence>PPNFPFSNEKLFLTFLAVYVVVPLNMTEVLPSKHYSPEYSSSNSSASQPPSDDDDDDETLVNTTSPLISHDRRLRTTVEGLDPHDKEEDQNRAQLSVLALLLAAFRKSLVTCRADREDSSTCSMEISWPTNVRHVAHVTFDRFNGFLGLPVEFELEVPRRVPSASASVFGVSAESMQCSYDSKGNSVPTILLLMQQRLYAQGGLKAEGIFRINAENSQEEHVRNQLNKGIVPHDIDLHCLAGLIKAWFRELPRGVLDSLTPEQVMQCNTEEECRELVTLLPPTQAALLNWAINLMADIVQEEQYNKMNSRNIAMVFAPNMTQMADPLTALMYAVQVMNFLKTLIQQTLREREEAALDPIPASSCRDSNDDNGHDSASQGLMGNCEERDGIDEDEYARGSVESYAESYSTRSQSVNDIEESFVGFGEKDAPDEDGHPSHSRVDNVSSSDSPRNDIKKIGGTRIEGVDAADVYGVKKGAQMLHSENNHWRASTSECDSLGIHEVIYNSFQRNNGEIKGSRKEYPQCMIQVLQPTEKSKGI</sequence>
<dbReference type="GO" id="GO:0005096">
    <property type="term" value="F:GTPase activator activity"/>
    <property type="evidence" value="ECO:0007669"/>
    <property type="project" value="UniProtKB-KW"/>
</dbReference>
<dbReference type="OMA" id="EENACAG"/>
<feature type="compositionally biased region" description="Low complexity" evidence="2">
    <location>
        <begin position="35"/>
        <end position="50"/>
    </location>
</feature>
<dbReference type="PROSITE" id="PS50108">
    <property type="entry name" value="CRIB"/>
    <property type="match status" value="1"/>
</dbReference>
<evidence type="ECO:0000256" key="1">
    <source>
        <dbReference type="ARBA" id="ARBA00022468"/>
    </source>
</evidence>
<dbReference type="InterPro" id="IPR000095">
    <property type="entry name" value="CRIB_dom"/>
</dbReference>
<evidence type="ECO:0000259" key="4">
    <source>
        <dbReference type="PROSITE" id="PS50108"/>
    </source>
</evidence>
<accession>A0AA38GF51</accession>
<feature type="signal peptide" evidence="3">
    <location>
        <begin position="1"/>
        <end position="27"/>
    </location>
</feature>
<keyword evidence="3" id="KW-0732">Signal</keyword>
<dbReference type="SMART" id="SM00324">
    <property type="entry name" value="RhoGAP"/>
    <property type="match status" value="1"/>
</dbReference>
<dbReference type="EMBL" id="JAHRHJ020000003">
    <property type="protein sequence ID" value="KAH9321976.1"/>
    <property type="molecule type" value="Genomic_DNA"/>
</dbReference>
<dbReference type="FunFam" id="1.10.555.10:FF:000046">
    <property type="entry name" value="Rho GTPase-activating protein 5"/>
    <property type="match status" value="1"/>
</dbReference>
<dbReference type="Gene3D" id="1.10.555.10">
    <property type="entry name" value="Rho GTPase activation protein"/>
    <property type="match status" value="1"/>
</dbReference>
<dbReference type="InterPro" id="IPR044785">
    <property type="entry name" value="RopGAP1-5"/>
</dbReference>
<feature type="compositionally biased region" description="Basic and acidic residues" evidence="2">
    <location>
        <begin position="425"/>
        <end position="441"/>
    </location>
</feature>
<evidence type="ECO:0000313" key="7">
    <source>
        <dbReference type="Proteomes" id="UP000824469"/>
    </source>
</evidence>
<feature type="domain" description="Rho-GAP" evidence="5">
    <location>
        <begin position="171"/>
        <end position="351"/>
    </location>
</feature>
<dbReference type="GO" id="GO:0007165">
    <property type="term" value="P:signal transduction"/>
    <property type="evidence" value="ECO:0007669"/>
    <property type="project" value="InterPro"/>
</dbReference>
<reference evidence="6 7" key="1">
    <citation type="journal article" date="2021" name="Nat. Plants">
        <title>The Taxus genome provides insights into paclitaxel biosynthesis.</title>
        <authorList>
            <person name="Xiong X."/>
            <person name="Gou J."/>
            <person name="Liao Q."/>
            <person name="Li Y."/>
            <person name="Zhou Q."/>
            <person name="Bi G."/>
            <person name="Li C."/>
            <person name="Du R."/>
            <person name="Wang X."/>
            <person name="Sun T."/>
            <person name="Guo L."/>
            <person name="Liang H."/>
            <person name="Lu P."/>
            <person name="Wu Y."/>
            <person name="Zhang Z."/>
            <person name="Ro D.K."/>
            <person name="Shang Y."/>
            <person name="Huang S."/>
            <person name="Yan J."/>
        </authorList>
    </citation>
    <scope>NUCLEOTIDE SEQUENCE [LARGE SCALE GENOMIC DNA]</scope>
    <source>
        <strain evidence="6">Ta-2019</strain>
    </source>
</reference>
<organism evidence="6 7">
    <name type="scientific">Taxus chinensis</name>
    <name type="common">Chinese yew</name>
    <name type="synonym">Taxus wallichiana var. chinensis</name>
    <dbReference type="NCBI Taxonomy" id="29808"/>
    <lineage>
        <taxon>Eukaryota</taxon>
        <taxon>Viridiplantae</taxon>
        <taxon>Streptophyta</taxon>
        <taxon>Embryophyta</taxon>
        <taxon>Tracheophyta</taxon>
        <taxon>Spermatophyta</taxon>
        <taxon>Pinopsida</taxon>
        <taxon>Pinidae</taxon>
        <taxon>Conifers II</taxon>
        <taxon>Cupressales</taxon>
        <taxon>Taxaceae</taxon>
        <taxon>Taxus</taxon>
    </lineage>
</organism>
<evidence type="ECO:0008006" key="8">
    <source>
        <dbReference type="Google" id="ProtNLM"/>
    </source>
</evidence>
<dbReference type="CDD" id="cd00132">
    <property type="entry name" value="CRIB"/>
    <property type="match status" value="1"/>
</dbReference>
<feature type="non-terminal residue" evidence="6">
    <location>
        <position position="1"/>
    </location>
</feature>
<dbReference type="Proteomes" id="UP000824469">
    <property type="component" value="Unassembled WGS sequence"/>
</dbReference>
<feature type="region of interest" description="Disordered" evidence="2">
    <location>
        <begin position="35"/>
        <end position="74"/>
    </location>
</feature>
<evidence type="ECO:0000259" key="5">
    <source>
        <dbReference type="PROSITE" id="PS50238"/>
    </source>
</evidence>
<feature type="region of interest" description="Disordered" evidence="2">
    <location>
        <begin position="424"/>
        <end position="456"/>
    </location>
</feature>
<comment type="caution">
    <text evidence="6">The sequence shown here is derived from an EMBL/GenBank/DDBJ whole genome shotgun (WGS) entry which is preliminary data.</text>
</comment>
<dbReference type="SMART" id="SM00285">
    <property type="entry name" value="PBD"/>
    <property type="match status" value="1"/>
</dbReference>
<feature type="region of interest" description="Disordered" evidence="2">
    <location>
        <begin position="357"/>
        <end position="392"/>
    </location>
</feature>
<feature type="non-terminal residue" evidence="6">
    <location>
        <position position="538"/>
    </location>
</feature>
<feature type="chain" id="PRO_5041258721" description="Rho GTPase activating protein" evidence="3">
    <location>
        <begin position="28"/>
        <end position="538"/>
    </location>
</feature>
<dbReference type="Gene3D" id="3.90.810.10">
    <property type="entry name" value="CRIB domain"/>
    <property type="match status" value="1"/>
</dbReference>
<dbReference type="InterPro" id="IPR036936">
    <property type="entry name" value="CRIB_dom_sf"/>
</dbReference>
<dbReference type="Pfam" id="PF00620">
    <property type="entry name" value="RhoGAP"/>
    <property type="match status" value="1"/>
</dbReference>
<evidence type="ECO:0000256" key="2">
    <source>
        <dbReference type="SAM" id="MobiDB-lite"/>
    </source>
</evidence>
<dbReference type="InterPro" id="IPR000198">
    <property type="entry name" value="RhoGAP_dom"/>
</dbReference>
<keyword evidence="1" id="KW-0343">GTPase activation</keyword>
<dbReference type="CDD" id="cd00159">
    <property type="entry name" value="RhoGAP"/>
    <property type="match status" value="1"/>
</dbReference>